<dbReference type="InParanoid" id="A0A540VI24"/>
<dbReference type="Pfam" id="PF09862">
    <property type="entry name" value="DUF2089"/>
    <property type="match status" value="1"/>
</dbReference>
<dbReference type="AlphaFoldDB" id="A0A540VI24"/>
<evidence type="ECO:0000313" key="3">
    <source>
        <dbReference type="Proteomes" id="UP000317371"/>
    </source>
</evidence>
<evidence type="ECO:0000259" key="1">
    <source>
        <dbReference type="Pfam" id="PF09862"/>
    </source>
</evidence>
<dbReference type="InterPro" id="IPR018658">
    <property type="entry name" value="DUF2089"/>
</dbReference>
<dbReference type="OrthoDB" id="9797643at2"/>
<dbReference type="Proteomes" id="UP000317371">
    <property type="component" value="Unassembled WGS sequence"/>
</dbReference>
<organism evidence="2 3">
    <name type="scientific">Litorilinea aerophila</name>
    <dbReference type="NCBI Taxonomy" id="1204385"/>
    <lineage>
        <taxon>Bacteria</taxon>
        <taxon>Bacillati</taxon>
        <taxon>Chloroflexota</taxon>
        <taxon>Caldilineae</taxon>
        <taxon>Caldilineales</taxon>
        <taxon>Caldilineaceae</taxon>
        <taxon>Litorilinea</taxon>
    </lineage>
</organism>
<name>A0A540VI24_9CHLR</name>
<comment type="caution">
    <text evidence="2">The sequence shown here is derived from an EMBL/GenBank/DDBJ whole genome shotgun (WGS) entry which is preliminary data.</text>
</comment>
<protein>
    <submittedName>
        <fullName evidence="2">DUF2089 domain-containing protein</fullName>
    </submittedName>
</protein>
<dbReference type="EMBL" id="VIGC01000008">
    <property type="protein sequence ID" value="TQE96418.1"/>
    <property type="molecule type" value="Genomic_DNA"/>
</dbReference>
<accession>A0A540VI24</accession>
<evidence type="ECO:0000313" key="2">
    <source>
        <dbReference type="EMBL" id="TQE96418.1"/>
    </source>
</evidence>
<keyword evidence="3" id="KW-1185">Reference proteome</keyword>
<reference evidence="2 3" key="1">
    <citation type="submission" date="2019-06" db="EMBL/GenBank/DDBJ databases">
        <title>Genome sequence of Litorilinea aerophila BAA-2444.</title>
        <authorList>
            <person name="Maclea K.S."/>
            <person name="Maurais E.G."/>
            <person name="Iannazzi L.C."/>
        </authorList>
    </citation>
    <scope>NUCLEOTIDE SEQUENCE [LARGE SCALE GENOMIC DNA]</scope>
    <source>
        <strain evidence="2 3">ATCC BAA-2444</strain>
    </source>
</reference>
<gene>
    <name evidence="2" type="ORF">FKZ61_07980</name>
</gene>
<dbReference type="RefSeq" id="WP_141609563.1">
    <property type="nucleotide sequence ID" value="NZ_VIGC02000008.1"/>
</dbReference>
<proteinExistence type="predicted"/>
<feature type="domain" description="DUF2089" evidence="1">
    <location>
        <begin position="42"/>
        <end position="88"/>
    </location>
</feature>
<sequence>MIPLPTTSPFDGGEIVVTRFYCPGSDVTVEGRFSVSIPFAQLTPEQLQFVETFLRCEGKLNRMEDELNLSYPTIRSRLHEIIRALGYEPGKEEPAGISEVDRKEILQALEAGELSFEEAMARLKGETA</sequence>